<feature type="region of interest" description="Disordered" evidence="1">
    <location>
        <begin position="78"/>
        <end position="97"/>
    </location>
</feature>
<protein>
    <recommendedName>
        <fullName evidence="4">Fungal lipase-like domain-containing protein</fullName>
    </recommendedName>
</protein>
<dbReference type="OrthoDB" id="1707188at2759"/>
<evidence type="ECO:0000313" key="3">
    <source>
        <dbReference type="Proteomes" id="UP000639772"/>
    </source>
</evidence>
<organism evidence="2 3">
    <name type="scientific">Vanilla planifolia</name>
    <name type="common">Vanilla</name>
    <dbReference type="NCBI Taxonomy" id="51239"/>
    <lineage>
        <taxon>Eukaryota</taxon>
        <taxon>Viridiplantae</taxon>
        <taxon>Streptophyta</taxon>
        <taxon>Embryophyta</taxon>
        <taxon>Tracheophyta</taxon>
        <taxon>Spermatophyta</taxon>
        <taxon>Magnoliopsida</taxon>
        <taxon>Liliopsida</taxon>
        <taxon>Asparagales</taxon>
        <taxon>Orchidaceae</taxon>
        <taxon>Vanilloideae</taxon>
        <taxon>Vanilleae</taxon>
        <taxon>Vanilla</taxon>
    </lineage>
</organism>
<dbReference type="Proteomes" id="UP000639772">
    <property type="component" value="Chromosome 11"/>
</dbReference>
<sequence length="209" mass="23381">MGRTEKTGDAVNLLNFAGPRSLAELRGVRADGIKNIDSISSLEPESKKRLKEAKLLGYDVSVSFEAILVASNNRKEENEVNLHSRKDAHKGKHSRRDEHKGNFEIYDWIGVDLPKRDTPEVPKIRRDLEENHRFLAWESLRGSVRFAEALKTLIDAVVRFGSFNICIGSHSLGAGFALQVYWRVALPSRGDNAVAAEKNTEEDGGSQRK</sequence>
<name>A0A835UGK0_VANPL</name>
<proteinExistence type="predicted"/>
<gene>
    <name evidence="2" type="ORF">HPP92_020770</name>
</gene>
<reference evidence="2 3" key="1">
    <citation type="journal article" date="2020" name="Nat. Food">
        <title>A phased Vanilla planifolia genome enables genetic improvement of flavour and production.</title>
        <authorList>
            <person name="Hasing T."/>
            <person name="Tang H."/>
            <person name="Brym M."/>
            <person name="Khazi F."/>
            <person name="Huang T."/>
            <person name="Chambers A.H."/>
        </authorList>
    </citation>
    <scope>NUCLEOTIDE SEQUENCE [LARGE SCALE GENOMIC DNA]</scope>
    <source>
        <tissue evidence="2">Leaf</tissue>
    </source>
</reference>
<evidence type="ECO:0000256" key="1">
    <source>
        <dbReference type="SAM" id="MobiDB-lite"/>
    </source>
</evidence>
<accession>A0A835UGK0</accession>
<dbReference type="PANTHER" id="PTHR31479">
    <property type="entry name" value="ALPHA/BETA-HYDROLASES SUPERFAMILY PROTEIN"/>
    <property type="match status" value="1"/>
</dbReference>
<comment type="caution">
    <text evidence="2">The sequence shown here is derived from an EMBL/GenBank/DDBJ whole genome shotgun (WGS) entry which is preliminary data.</text>
</comment>
<dbReference type="PANTHER" id="PTHR31479:SF3">
    <property type="entry name" value="ALPHA_BETA-HYDROLASES SUPERFAMILY PROTEIN"/>
    <property type="match status" value="1"/>
</dbReference>
<dbReference type="AlphaFoldDB" id="A0A835UGK0"/>
<evidence type="ECO:0008006" key="4">
    <source>
        <dbReference type="Google" id="ProtNLM"/>
    </source>
</evidence>
<dbReference type="EMBL" id="JADCNM010000011">
    <property type="protein sequence ID" value="KAG0462294.1"/>
    <property type="molecule type" value="Genomic_DNA"/>
</dbReference>
<evidence type="ECO:0000313" key="2">
    <source>
        <dbReference type="EMBL" id="KAG0462294.1"/>
    </source>
</evidence>